<proteinExistence type="predicted"/>
<name>A0ABQ0H600_9HYPH</name>
<evidence type="ECO:0000256" key="1">
    <source>
        <dbReference type="SAM" id="MobiDB-lite"/>
    </source>
</evidence>
<dbReference type="EMBL" id="BAAFZP010000002">
    <property type="protein sequence ID" value="GAB1584363.1"/>
    <property type="molecule type" value="Genomic_DNA"/>
</dbReference>
<feature type="compositionally biased region" description="Basic and acidic residues" evidence="1">
    <location>
        <begin position="30"/>
        <end position="52"/>
    </location>
</feature>
<accession>A0ABQ0H600</accession>
<sequence length="73" mass="8360">MERKAKISTGANDRPRNETIGQTGEGLPDDSARPLDTDEREIDRTREQLQDDAREKLRKELKKEIELPQKGSV</sequence>
<evidence type="ECO:0000313" key="2">
    <source>
        <dbReference type="EMBL" id="GAB1584363.1"/>
    </source>
</evidence>
<feature type="region of interest" description="Disordered" evidence="1">
    <location>
        <begin position="1"/>
        <end position="52"/>
    </location>
</feature>
<keyword evidence="3" id="KW-1185">Reference proteome</keyword>
<organism evidence="2 3">
    <name type="scientific">Phyllobacterium phragmitis</name>
    <dbReference type="NCBI Taxonomy" id="2670329"/>
    <lineage>
        <taxon>Bacteria</taxon>
        <taxon>Pseudomonadati</taxon>
        <taxon>Pseudomonadota</taxon>
        <taxon>Alphaproteobacteria</taxon>
        <taxon>Hyphomicrobiales</taxon>
        <taxon>Phyllobacteriaceae</taxon>
        <taxon>Phyllobacterium</taxon>
    </lineage>
</organism>
<reference evidence="2 3" key="1">
    <citation type="submission" date="2024-10" db="EMBL/GenBank/DDBJ databases">
        <title>Isolation, draft genome sequencing and identification of Phyllobacterium sp. NSA23, isolated from leaf soil.</title>
        <authorList>
            <person name="Akita H."/>
        </authorList>
    </citation>
    <scope>NUCLEOTIDE SEQUENCE [LARGE SCALE GENOMIC DNA]</scope>
    <source>
        <strain evidence="2 3">NSA23</strain>
    </source>
</reference>
<evidence type="ECO:0000313" key="3">
    <source>
        <dbReference type="Proteomes" id="UP001628091"/>
    </source>
</evidence>
<gene>
    <name evidence="2" type="ORF">PPNSA23_43060</name>
</gene>
<protein>
    <submittedName>
        <fullName evidence="2">Uncharacterized protein</fullName>
    </submittedName>
</protein>
<dbReference type="Proteomes" id="UP001628091">
    <property type="component" value="Unassembled WGS sequence"/>
</dbReference>
<comment type="caution">
    <text evidence="2">The sequence shown here is derived from an EMBL/GenBank/DDBJ whole genome shotgun (WGS) entry which is preliminary data.</text>
</comment>